<dbReference type="InterPro" id="IPR036514">
    <property type="entry name" value="SGNH_hydro_sf"/>
</dbReference>
<dbReference type="AlphaFoldDB" id="A0A0H3XJ04"/>
<evidence type="ECO:0000313" key="1">
    <source>
        <dbReference type="EMBL" id="AKM54525.1"/>
    </source>
</evidence>
<dbReference type="EMBL" id="CP011856">
    <property type="protein sequence ID" value="AKM54525.1"/>
    <property type="molecule type" value="Genomic_DNA"/>
</dbReference>
<gene>
    <name evidence="1" type="ORF">SERIO_v1c09670</name>
</gene>
<name>A0A0H3XJ04_9MOLU</name>
<dbReference type="KEGG" id="seri:SERIO_v1c09670"/>
<dbReference type="GO" id="GO:0016788">
    <property type="term" value="F:hydrolase activity, acting on ester bonds"/>
    <property type="evidence" value="ECO:0007669"/>
    <property type="project" value="InterPro"/>
</dbReference>
<proteinExistence type="predicted"/>
<dbReference type="RefSeq" id="WP_047791722.1">
    <property type="nucleotide sequence ID" value="NZ_CP011856.1"/>
</dbReference>
<organism evidence="1 2">
    <name type="scientific">Spiroplasma eriocheiris</name>
    <dbReference type="NCBI Taxonomy" id="315358"/>
    <lineage>
        <taxon>Bacteria</taxon>
        <taxon>Bacillati</taxon>
        <taxon>Mycoplasmatota</taxon>
        <taxon>Mollicutes</taxon>
        <taxon>Entomoplasmatales</taxon>
        <taxon>Spiroplasmataceae</taxon>
        <taxon>Spiroplasma</taxon>
    </lineage>
</organism>
<protein>
    <submittedName>
        <fullName evidence="1">Uncharacterized protein</fullName>
    </submittedName>
</protein>
<dbReference type="Pfam" id="PF00657">
    <property type="entry name" value="Lipase_GDSL"/>
    <property type="match status" value="1"/>
</dbReference>
<keyword evidence="2" id="KW-1185">Reference proteome</keyword>
<dbReference type="Proteomes" id="UP000035661">
    <property type="component" value="Chromosome"/>
</dbReference>
<dbReference type="SUPFAM" id="SSF52266">
    <property type="entry name" value="SGNH hydrolase"/>
    <property type="match status" value="1"/>
</dbReference>
<dbReference type="InterPro" id="IPR001087">
    <property type="entry name" value="GDSL"/>
</dbReference>
<sequence>MTKKITILGDSLTYGYLPMGEGKMAVGDNWPSKLADLLAQEYQPVNIEIRTDSQPGRTIVKPLVDFGFPQDNAMDNLRALYAKTSPFDLFIIFLGTNDYFGYDAYAKYNNLSDFNIEEKIVTSLHDIIKGMKNLYVDNYEEPDYKVLVICPPKAITLNDGELLTTLPGAYENYFSKYNIPVLNMQEFANPGAEDQVKYDGVHYTPTETSAVAQAIFDIITNQDLLRLNK</sequence>
<dbReference type="STRING" id="315358.SERIO_v1c09670"/>
<dbReference type="Gene3D" id="3.40.50.1110">
    <property type="entry name" value="SGNH hydrolase"/>
    <property type="match status" value="1"/>
</dbReference>
<evidence type="ECO:0000313" key="2">
    <source>
        <dbReference type="Proteomes" id="UP000035661"/>
    </source>
</evidence>
<accession>A0A0H3XJ04</accession>
<reference evidence="2" key="2">
    <citation type="submission" date="2015-06" db="EMBL/GenBank/DDBJ databases">
        <title>Complete genome sequence of Spiroplasma eriocheiris TDA-040725-5 (DSM 21848).</title>
        <authorList>
            <person name="Lo W.-S."/>
            <person name="Kuo C.-H."/>
        </authorList>
    </citation>
    <scope>NUCLEOTIDE SEQUENCE [LARGE SCALE GENOMIC DNA]</scope>
    <source>
        <strain evidence="2">TDA-040725-5</strain>
    </source>
</reference>
<reference evidence="1 2" key="1">
    <citation type="journal article" date="2015" name="Genome Biol. Evol.">
        <title>Found and Lost: The Fates of Horizontally Acquired Genes in Arthropod-Symbiotic Spiroplasma.</title>
        <authorList>
            <person name="Lo W.S."/>
            <person name="Gasparich G.E."/>
            <person name="Kuo C.H."/>
        </authorList>
    </citation>
    <scope>NUCLEOTIDE SEQUENCE [LARGE SCALE GENOMIC DNA]</scope>
    <source>
        <strain evidence="2">TDA-040725-5</strain>
    </source>
</reference>
<dbReference type="PATRIC" id="fig|743698.3.peg.976"/>